<evidence type="ECO:0000256" key="3">
    <source>
        <dbReference type="ARBA" id="ARBA00022475"/>
    </source>
</evidence>
<evidence type="ECO:0000313" key="12">
    <source>
        <dbReference type="EMBL" id="MFD2091525.1"/>
    </source>
</evidence>
<evidence type="ECO:0000256" key="1">
    <source>
        <dbReference type="ARBA" id="ARBA00004651"/>
    </source>
</evidence>
<dbReference type="Proteomes" id="UP001597402">
    <property type="component" value="Unassembled WGS sequence"/>
</dbReference>
<evidence type="ECO:0000313" key="13">
    <source>
        <dbReference type="Proteomes" id="UP001597402"/>
    </source>
</evidence>
<gene>
    <name evidence="12" type="ORF">ACFSHS_08030</name>
</gene>
<organism evidence="12 13">
    <name type="scientific">Blastococcus deserti</name>
    <dbReference type="NCBI Taxonomy" id="2259033"/>
    <lineage>
        <taxon>Bacteria</taxon>
        <taxon>Bacillati</taxon>
        <taxon>Actinomycetota</taxon>
        <taxon>Actinomycetes</taxon>
        <taxon>Geodermatophilales</taxon>
        <taxon>Geodermatophilaceae</taxon>
        <taxon>Blastococcus</taxon>
    </lineage>
</organism>
<keyword evidence="8 10" id="KW-0472">Membrane</keyword>
<keyword evidence="5" id="KW-0547">Nucleotide-binding</keyword>
<evidence type="ECO:0000256" key="9">
    <source>
        <dbReference type="SAM" id="MobiDB-lite"/>
    </source>
</evidence>
<evidence type="ECO:0000256" key="2">
    <source>
        <dbReference type="ARBA" id="ARBA00006683"/>
    </source>
</evidence>
<dbReference type="InterPro" id="IPR003856">
    <property type="entry name" value="LPS_length_determ_N"/>
</dbReference>
<keyword evidence="6" id="KW-0067">ATP-binding</keyword>
<protein>
    <submittedName>
        <fullName evidence="12">Wzz/FepE/Etk N-terminal domain-containing protein</fullName>
    </submittedName>
</protein>
<keyword evidence="13" id="KW-1185">Reference proteome</keyword>
<evidence type="ECO:0000256" key="7">
    <source>
        <dbReference type="ARBA" id="ARBA00022989"/>
    </source>
</evidence>
<evidence type="ECO:0000256" key="5">
    <source>
        <dbReference type="ARBA" id="ARBA00022741"/>
    </source>
</evidence>
<dbReference type="RefSeq" id="WP_376873899.1">
    <property type="nucleotide sequence ID" value="NZ_JBHUHP010000009.1"/>
</dbReference>
<feature type="compositionally biased region" description="Basic and acidic residues" evidence="9">
    <location>
        <begin position="466"/>
        <end position="477"/>
    </location>
</feature>
<dbReference type="EMBL" id="JBHUHP010000009">
    <property type="protein sequence ID" value="MFD2091525.1"/>
    <property type="molecule type" value="Genomic_DNA"/>
</dbReference>
<proteinExistence type="inferred from homology"/>
<dbReference type="Pfam" id="PF02706">
    <property type="entry name" value="Wzz"/>
    <property type="match status" value="1"/>
</dbReference>
<dbReference type="InterPro" id="IPR005702">
    <property type="entry name" value="Wzc-like_C"/>
</dbReference>
<keyword evidence="7 10" id="KW-1133">Transmembrane helix</keyword>
<comment type="similarity">
    <text evidence="2">Belongs to the CpsC/CapA family.</text>
</comment>
<comment type="subcellular location">
    <subcellularLocation>
        <location evidence="1">Cell membrane</location>
        <topology evidence="1">Multi-pass membrane protein</topology>
    </subcellularLocation>
</comment>
<feature type="domain" description="Polysaccharide chain length determinant N-terminal" evidence="11">
    <location>
        <begin position="6"/>
        <end position="67"/>
    </location>
</feature>
<evidence type="ECO:0000256" key="6">
    <source>
        <dbReference type="ARBA" id="ARBA00022840"/>
    </source>
</evidence>
<dbReference type="PANTHER" id="PTHR32309">
    <property type="entry name" value="TYROSINE-PROTEIN KINASE"/>
    <property type="match status" value="1"/>
</dbReference>
<evidence type="ECO:0000259" key="11">
    <source>
        <dbReference type="Pfam" id="PF02706"/>
    </source>
</evidence>
<dbReference type="CDD" id="cd05387">
    <property type="entry name" value="BY-kinase"/>
    <property type="match status" value="1"/>
</dbReference>
<name>A0ABW4XAF1_9ACTN</name>
<keyword evidence="4 10" id="KW-0812">Transmembrane</keyword>
<dbReference type="InterPro" id="IPR027417">
    <property type="entry name" value="P-loop_NTPase"/>
</dbReference>
<sequence>MSDELIQLRDQVGVLRRRWYVIVATVLVCLALGWLYVSQARPSYVATAEVLLGAPTGPGNGLTENQVATEARAVTGVDSVSKVIGSLGLDEAPGDLVNSVAVEPDPTGASVLRITATRHDPSEAAAIANALSDQYLDGRARSAVQTAQILAPATPPESPASPRVTPTMALAGALGLLLGLGLAFLRHYFDQSVRDERDAVAATRRPVLGRIPHGRRAIRRAPVTLSAPESEASEAYRMLAATLRYRLSQIPPRAGQHDRGRVVLVTSASAAEGKTQTAVNTAVAASSAGLHVVLVDADFRDGGVDSLFELPPGPGVIETLTDSSDVRARLQGALVRTDLERLRVLPSRGATSRSRELMAAPRWASLLVELRATFDLVVIDSSPVLPVVDTLEIVGSADLTLLVVRRDVSRKEELAAAIERIEQVGGTVGGIVVCDVPRRRGARATGTMAARQGELLDASFDDAEEDLARRPADRDGARTYGAEKFASPRQSP</sequence>
<evidence type="ECO:0000256" key="8">
    <source>
        <dbReference type="ARBA" id="ARBA00023136"/>
    </source>
</evidence>
<feature type="region of interest" description="Disordered" evidence="9">
    <location>
        <begin position="466"/>
        <end position="492"/>
    </location>
</feature>
<evidence type="ECO:0000256" key="4">
    <source>
        <dbReference type="ARBA" id="ARBA00022692"/>
    </source>
</evidence>
<comment type="caution">
    <text evidence="12">The sequence shown here is derived from an EMBL/GenBank/DDBJ whole genome shotgun (WGS) entry which is preliminary data.</text>
</comment>
<accession>A0ABW4XAF1</accession>
<dbReference type="PANTHER" id="PTHR32309:SF31">
    <property type="entry name" value="CAPSULAR EXOPOLYSACCHARIDE FAMILY"/>
    <property type="match status" value="1"/>
</dbReference>
<reference evidence="13" key="1">
    <citation type="journal article" date="2019" name="Int. J. Syst. Evol. Microbiol.">
        <title>The Global Catalogue of Microorganisms (GCM) 10K type strain sequencing project: providing services to taxonomists for standard genome sequencing and annotation.</title>
        <authorList>
            <consortium name="The Broad Institute Genomics Platform"/>
            <consortium name="The Broad Institute Genome Sequencing Center for Infectious Disease"/>
            <person name="Wu L."/>
            <person name="Ma J."/>
        </authorList>
    </citation>
    <scope>NUCLEOTIDE SEQUENCE [LARGE SCALE GENOMIC DNA]</scope>
    <source>
        <strain evidence="13">JCM 3338</strain>
    </source>
</reference>
<dbReference type="SUPFAM" id="SSF52540">
    <property type="entry name" value="P-loop containing nucleoside triphosphate hydrolases"/>
    <property type="match status" value="1"/>
</dbReference>
<dbReference type="InterPro" id="IPR050445">
    <property type="entry name" value="Bact_polysacc_biosynth/exp"/>
</dbReference>
<keyword evidence="3" id="KW-1003">Cell membrane</keyword>
<feature type="transmembrane region" description="Helical" evidence="10">
    <location>
        <begin position="19"/>
        <end position="37"/>
    </location>
</feature>
<evidence type="ECO:0000256" key="10">
    <source>
        <dbReference type="SAM" id="Phobius"/>
    </source>
</evidence>
<dbReference type="Gene3D" id="3.40.50.300">
    <property type="entry name" value="P-loop containing nucleotide triphosphate hydrolases"/>
    <property type="match status" value="1"/>
</dbReference>